<name>H6Q4Q3_WIGGL</name>
<dbReference type="OrthoDB" id="9807434at2"/>
<dbReference type="NCBIfam" id="TIGR00017">
    <property type="entry name" value="cmk"/>
    <property type="match status" value="1"/>
</dbReference>
<dbReference type="Pfam" id="PF02224">
    <property type="entry name" value="Cytidylate_kin"/>
    <property type="match status" value="1"/>
</dbReference>
<evidence type="ECO:0000256" key="8">
    <source>
        <dbReference type="HAMAP-Rule" id="MF_00238"/>
    </source>
</evidence>
<organism evidence="10 11">
    <name type="scientific">Wigglesworthia glossinidia endosymbiont of Glossina morsitans morsitans</name>
    <name type="common">Yale colony</name>
    <dbReference type="NCBI Taxonomy" id="1142511"/>
    <lineage>
        <taxon>Bacteria</taxon>
        <taxon>Pseudomonadati</taxon>
        <taxon>Pseudomonadota</taxon>
        <taxon>Gammaproteobacteria</taxon>
        <taxon>Enterobacterales</taxon>
        <taxon>Erwiniaceae</taxon>
        <taxon>Wigglesworthia</taxon>
    </lineage>
</organism>
<comment type="catalytic activity">
    <reaction evidence="6 8">
        <text>dCMP + ATP = dCDP + ADP</text>
        <dbReference type="Rhea" id="RHEA:25094"/>
        <dbReference type="ChEBI" id="CHEBI:30616"/>
        <dbReference type="ChEBI" id="CHEBI:57566"/>
        <dbReference type="ChEBI" id="CHEBI:58593"/>
        <dbReference type="ChEBI" id="CHEBI:456216"/>
        <dbReference type="EC" id="2.7.4.25"/>
    </reaction>
</comment>
<evidence type="ECO:0000313" key="10">
    <source>
        <dbReference type="EMBL" id="AFA41113.1"/>
    </source>
</evidence>
<sequence length="234" mass="26669">MKRTNRKTKKNVITIDGPSASGKGIISKNLARIFGWNILNSGAIYRSLAFLSVKNKVSYLVESNLLFLTDQLNLKFKIKKNKLFIILNNQDVTLNILDEKIGIIASKISIFPSLRKKILNMQKNFYQPPGLIAEGRDMGSIVFPEASVKIFLDASLKIRAIRRTKQLQKKGFNVNFKDIFFKIRDRDNSDINRKIAPLAPDSQALIIDSTLLNVEEVIQKIIFYTKQKINLNIN</sequence>
<dbReference type="GO" id="GO:0036431">
    <property type="term" value="F:dCMP kinase activity"/>
    <property type="evidence" value="ECO:0007669"/>
    <property type="project" value="InterPro"/>
</dbReference>
<keyword evidence="5 8" id="KW-0067">ATP-binding</keyword>
<dbReference type="Gene3D" id="3.40.50.300">
    <property type="entry name" value="P-loop containing nucleotide triphosphate hydrolases"/>
    <property type="match status" value="1"/>
</dbReference>
<proteinExistence type="inferred from homology"/>
<dbReference type="eggNOG" id="COG0283">
    <property type="taxonomic scope" value="Bacteria"/>
</dbReference>
<comment type="catalytic activity">
    <reaction evidence="7 8">
        <text>CMP + ATP = CDP + ADP</text>
        <dbReference type="Rhea" id="RHEA:11600"/>
        <dbReference type="ChEBI" id="CHEBI:30616"/>
        <dbReference type="ChEBI" id="CHEBI:58069"/>
        <dbReference type="ChEBI" id="CHEBI:60377"/>
        <dbReference type="ChEBI" id="CHEBI:456216"/>
        <dbReference type="EC" id="2.7.4.25"/>
    </reaction>
</comment>
<evidence type="ECO:0000256" key="1">
    <source>
        <dbReference type="ARBA" id="ARBA00009427"/>
    </source>
</evidence>
<dbReference type="GO" id="GO:0005737">
    <property type="term" value="C:cytoplasm"/>
    <property type="evidence" value="ECO:0007669"/>
    <property type="project" value="UniProtKB-SubCell"/>
</dbReference>
<dbReference type="EC" id="2.7.4.25" evidence="8"/>
<evidence type="ECO:0000256" key="3">
    <source>
        <dbReference type="ARBA" id="ARBA00022741"/>
    </source>
</evidence>
<keyword evidence="8" id="KW-0963">Cytoplasm</keyword>
<reference evidence="10 11" key="1">
    <citation type="journal article" date="2012" name="MBio">
        <title>Insight into the transmission biology and species-specific functional capabilities of tsetse (Diptera: glossinidae) obligate symbiont wigglesworthia.</title>
        <authorList>
            <person name="Rio R.V."/>
            <person name="Symula R.E."/>
            <person name="Wang J."/>
            <person name="Lohs C."/>
            <person name="Wu Y.N."/>
            <person name="Snyder A.K."/>
            <person name="Bjornson R.D."/>
            <person name="Oshima K."/>
            <person name="Biehl B.S."/>
            <person name="Perna N.T."/>
            <person name="Hattori M."/>
            <person name="Aksoy S."/>
        </authorList>
    </citation>
    <scope>NUCLEOTIDE SEQUENCE [LARGE SCALE GENOMIC DNA]</scope>
    <source>
        <strain evidence="10">WGM</strain>
    </source>
</reference>
<protein>
    <recommendedName>
        <fullName evidence="8">Cytidylate kinase</fullName>
        <shortName evidence="8">CK</shortName>
        <ecNumber evidence="8">2.7.4.25</ecNumber>
    </recommendedName>
    <alternativeName>
        <fullName evidence="8">Cytidine monophosphate kinase</fullName>
        <shortName evidence="8">CMP kinase</shortName>
    </alternativeName>
</protein>
<dbReference type="GO" id="GO:0005524">
    <property type="term" value="F:ATP binding"/>
    <property type="evidence" value="ECO:0007669"/>
    <property type="project" value="UniProtKB-UniRule"/>
</dbReference>
<evidence type="ECO:0000256" key="5">
    <source>
        <dbReference type="ARBA" id="ARBA00022840"/>
    </source>
</evidence>
<dbReference type="Proteomes" id="UP000009061">
    <property type="component" value="Chromosome"/>
</dbReference>
<dbReference type="InterPro" id="IPR003136">
    <property type="entry name" value="Cytidylate_kin"/>
</dbReference>
<dbReference type="RefSeq" id="WP_014354052.1">
    <property type="nucleotide sequence ID" value="NC_016893.1"/>
</dbReference>
<comment type="caution">
    <text evidence="8">Lacks conserved residue(s) required for the propagation of feature annotation.</text>
</comment>
<dbReference type="InterPro" id="IPR011994">
    <property type="entry name" value="Cytidylate_kinase_dom"/>
</dbReference>
<dbReference type="SUPFAM" id="SSF52540">
    <property type="entry name" value="P-loop containing nucleoside triphosphate hydrolases"/>
    <property type="match status" value="1"/>
</dbReference>
<evidence type="ECO:0000256" key="2">
    <source>
        <dbReference type="ARBA" id="ARBA00022679"/>
    </source>
</evidence>
<comment type="similarity">
    <text evidence="1 8">Belongs to the cytidylate kinase family. Type 1 subfamily.</text>
</comment>
<dbReference type="InterPro" id="IPR027417">
    <property type="entry name" value="P-loop_NTPase"/>
</dbReference>
<dbReference type="GO" id="GO:0006220">
    <property type="term" value="P:pyrimidine nucleotide metabolic process"/>
    <property type="evidence" value="ECO:0007669"/>
    <property type="project" value="UniProtKB-UniRule"/>
</dbReference>
<dbReference type="AlphaFoldDB" id="H6Q4Q3"/>
<gene>
    <name evidence="8 10" type="primary">cmk</name>
    <name evidence="10" type="synonym">mssA</name>
    <name evidence="10" type="ORF">WIGMOR_0273</name>
</gene>
<evidence type="ECO:0000256" key="4">
    <source>
        <dbReference type="ARBA" id="ARBA00022777"/>
    </source>
</evidence>
<accession>H6Q4Q3</accession>
<keyword evidence="2 8" id="KW-0808">Transferase</keyword>
<evidence type="ECO:0000313" key="11">
    <source>
        <dbReference type="Proteomes" id="UP000009061"/>
    </source>
</evidence>
<comment type="subcellular location">
    <subcellularLocation>
        <location evidence="8">Cytoplasm</location>
    </subcellularLocation>
</comment>
<feature type="domain" description="Cytidylate kinase" evidence="9">
    <location>
        <begin position="13"/>
        <end position="226"/>
    </location>
</feature>
<keyword evidence="11" id="KW-1185">Reference proteome</keyword>
<dbReference type="GO" id="GO:0036430">
    <property type="term" value="F:CMP kinase activity"/>
    <property type="evidence" value="ECO:0007669"/>
    <property type="project" value="RHEA"/>
</dbReference>
<evidence type="ECO:0000256" key="7">
    <source>
        <dbReference type="ARBA" id="ARBA00048478"/>
    </source>
</evidence>
<evidence type="ECO:0000259" key="9">
    <source>
        <dbReference type="Pfam" id="PF02224"/>
    </source>
</evidence>
<dbReference type="HOGENOM" id="CLU_079959_2_0_6"/>
<evidence type="ECO:0000256" key="6">
    <source>
        <dbReference type="ARBA" id="ARBA00047615"/>
    </source>
</evidence>
<keyword evidence="4 8" id="KW-0418">Kinase</keyword>
<dbReference type="STRING" id="1142511.WIGMOR_0273"/>
<dbReference type="KEGG" id="wgl:WIGMOR_0273"/>
<dbReference type="EMBL" id="CP003315">
    <property type="protein sequence ID" value="AFA41113.1"/>
    <property type="molecule type" value="Genomic_DNA"/>
</dbReference>
<keyword evidence="3 8" id="KW-0547">Nucleotide-binding</keyword>
<dbReference type="HAMAP" id="MF_00238">
    <property type="entry name" value="Cytidyl_kinase_type1"/>
    <property type="match status" value="1"/>
</dbReference>
<dbReference type="CDD" id="cd02020">
    <property type="entry name" value="CMPK"/>
    <property type="match status" value="1"/>
</dbReference>